<gene>
    <name evidence="1" type="ORF">N5A56_013450</name>
</gene>
<dbReference type="EMBL" id="JAOSLC020000003">
    <property type="protein sequence ID" value="MDD7915355.1"/>
    <property type="molecule type" value="Genomic_DNA"/>
</dbReference>
<dbReference type="Gene3D" id="2.40.128.490">
    <property type="entry name" value="Uncharacterised protein PF14869, DUF4488"/>
    <property type="match status" value="1"/>
</dbReference>
<organism evidence="1 2">
    <name type="scientific">Polaribacter ponticola</name>
    <dbReference type="NCBI Taxonomy" id="2978475"/>
    <lineage>
        <taxon>Bacteria</taxon>
        <taxon>Pseudomonadati</taxon>
        <taxon>Bacteroidota</taxon>
        <taxon>Flavobacteriia</taxon>
        <taxon>Flavobacteriales</taxon>
        <taxon>Flavobacteriaceae</taxon>
    </lineage>
</organism>
<evidence type="ECO:0000313" key="1">
    <source>
        <dbReference type="EMBL" id="MDD7915355.1"/>
    </source>
</evidence>
<protein>
    <submittedName>
        <fullName evidence="1">Uncharacterized protein</fullName>
    </submittedName>
</protein>
<evidence type="ECO:0000313" key="2">
    <source>
        <dbReference type="Proteomes" id="UP001151478"/>
    </source>
</evidence>
<sequence length="104" mass="11659">MCKPDGTIDENINGIANNAKIKIITKESFSVIVLNSSNNNTIGHFWGAYSLKKGKLTETIKHTSPNYSRLIGSSFSFSARVKKDYIYITGLGNEMNEIWKKIKD</sequence>
<keyword evidence="2" id="KW-1185">Reference proteome</keyword>
<accession>A0ABT5SB66</accession>
<dbReference type="Proteomes" id="UP001151478">
    <property type="component" value="Unassembled WGS sequence"/>
</dbReference>
<reference evidence="1" key="1">
    <citation type="submission" date="2023-02" db="EMBL/GenBank/DDBJ databases">
        <title>Polaribacter ponticola sp. nov., isolated from seawater.</title>
        <authorList>
            <person name="Baek J.H."/>
            <person name="Kim J.M."/>
            <person name="Choi D.G."/>
            <person name="Jeon C.O."/>
        </authorList>
    </citation>
    <scope>NUCLEOTIDE SEQUENCE</scope>
    <source>
        <strain evidence="1">MSW5</strain>
    </source>
</reference>
<comment type="caution">
    <text evidence="1">The sequence shown here is derived from an EMBL/GenBank/DDBJ whole genome shotgun (WGS) entry which is preliminary data.</text>
</comment>
<proteinExistence type="predicted"/>
<name>A0ABT5SB66_9FLAO</name>
<dbReference type="RefSeq" id="WP_265725907.1">
    <property type="nucleotide sequence ID" value="NZ_JAOSLC020000003.1"/>
</dbReference>